<keyword evidence="2" id="KW-1185">Reference proteome</keyword>
<accession>A0A1I1JB63</accession>
<protein>
    <submittedName>
        <fullName evidence="1">Uncharacterized protein</fullName>
    </submittedName>
</protein>
<proteinExistence type="predicted"/>
<dbReference type="EMBL" id="FOLE01000005">
    <property type="protein sequence ID" value="SFC42670.1"/>
    <property type="molecule type" value="Genomic_DNA"/>
</dbReference>
<evidence type="ECO:0000313" key="1">
    <source>
        <dbReference type="EMBL" id="SFC42670.1"/>
    </source>
</evidence>
<dbReference type="Proteomes" id="UP000199514">
    <property type="component" value="Unassembled WGS sequence"/>
</dbReference>
<name>A0A1I1JB63_9BACT</name>
<dbReference type="AlphaFoldDB" id="A0A1I1JB63"/>
<organism evidence="1 2">
    <name type="scientific">Flexibacter flexilis DSM 6793</name>
    <dbReference type="NCBI Taxonomy" id="927664"/>
    <lineage>
        <taxon>Bacteria</taxon>
        <taxon>Pseudomonadati</taxon>
        <taxon>Bacteroidota</taxon>
        <taxon>Cytophagia</taxon>
        <taxon>Cytophagales</taxon>
        <taxon>Flexibacteraceae</taxon>
        <taxon>Flexibacter</taxon>
    </lineage>
</organism>
<gene>
    <name evidence="1" type="ORF">SAMN05421780_105179</name>
</gene>
<dbReference type="STRING" id="927664.SAMN05421780_105179"/>
<sequence length="41" mass="4875">MSFYYSQQIPHTILLLNTPHIKIFQGKGYFRPNKLLSTTNY</sequence>
<evidence type="ECO:0000313" key="2">
    <source>
        <dbReference type="Proteomes" id="UP000199514"/>
    </source>
</evidence>
<reference evidence="1 2" key="1">
    <citation type="submission" date="2016-10" db="EMBL/GenBank/DDBJ databases">
        <authorList>
            <person name="de Groot N.N."/>
        </authorList>
    </citation>
    <scope>NUCLEOTIDE SEQUENCE [LARGE SCALE GENOMIC DNA]</scope>
    <source>
        <strain evidence="1 2">DSM 6793</strain>
    </source>
</reference>